<reference evidence="3" key="1">
    <citation type="submission" date="2020-11" db="EMBL/GenBank/DDBJ databases">
        <authorList>
            <consortium name="DOE Joint Genome Institute"/>
            <person name="Ahrendt S."/>
            <person name="Riley R."/>
            <person name="Andreopoulos W."/>
            <person name="Labutti K."/>
            <person name="Pangilinan J."/>
            <person name="Ruiz-Duenas F.J."/>
            <person name="Barrasa J.M."/>
            <person name="Sanchez-Garcia M."/>
            <person name="Camarero S."/>
            <person name="Miyauchi S."/>
            <person name="Serrano A."/>
            <person name="Linde D."/>
            <person name="Babiker R."/>
            <person name="Drula E."/>
            <person name="Ayuso-Fernandez I."/>
            <person name="Pacheco R."/>
            <person name="Padilla G."/>
            <person name="Ferreira P."/>
            <person name="Barriuso J."/>
            <person name="Kellner H."/>
            <person name="Castanera R."/>
            <person name="Alfaro M."/>
            <person name="Ramirez L."/>
            <person name="Pisabarro A.G."/>
            <person name="Kuo A."/>
            <person name="Tritt A."/>
            <person name="Lipzen A."/>
            <person name="He G."/>
            <person name="Yan M."/>
            <person name="Ng V."/>
            <person name="Cullen D."/>
            <person name="Martin F."/>
            <person name="Rosso M.-N."/>
            <person name="Henrissat B."/>
            <person name="Hibbett D."/>
            <person name="Martinez A.T."/>
            <person name="Grigoriev I.V."/>
        </authorList>
    </citation>
    <scope>NUCLEOTIDE SEQUENCE</scope>
    <source>
        <strain evidence="3">MF-IS2</strain>
    </source>
</reference>
<evidence type="ECO:0008006" key="5">
    <source>
        <dbReference type="Google" id="ProtNLM"/>
    </source>
</evidence>
<evidence type="ECO:0000256" key="2">
    <source>
        <dbReference type="SAM" id="Phobius"/>
    </source>
</evidence>
<feature type="transmembrane region" description="Helical" evidence="2">
    <location>
        <begin position="202"/>
        <end position="219"/>
    </location>
</feature>
<gene>
    <name evidence="3" type="ORF">P691DRAFT_781501</name>
</gene>
<protein>
    <recommendedName>
        <fullName evidence="5">Transmembrane protein</fullName>
    </recommendedName>
</protein>
<proteinExistence type="predicted"/>
<keyword evidence="2" id="KW-0472">Membrane</keyword>
<keyword evidence="2" id="KW-1133">Transmembrane helix</keyword>
<comment type="caution">
    <text evidence="3">The sequence shown here is derived from an EMBL/GenBank/DDBJ whole genome shotgun (WGS) entry which is preliminary data.</text>
</comment>
<dbReference type="Proteomes" id="UP000807342">
    <property type="component" value="Unassembled WGS sequence"/>
</dbReference>
<accession>A0A9P6BWH6</accession>
<name>A0A9P6BWH6_9AGAR</name>
<feature type="region of interest" description="Disordered" evidence="1">
    <location>
        <begin position="55"/>
        <end position="74"/>
    </location>
</feature>
<dbReference type="EMBL" id="MU152286">
    <property type="protein sequence ID" value="KAF9440754.1"/>
    <property type="molecule type" value="Genomic_DNA"/>
</dbReference>
<evidence type="ECO:0000313" key="4">
    <source>
        <dbReference type="Proteomes" id="UP000807342"/>
    </source>
</evidence>
<evidence type="ECO:0000256" key="1">
    <source>
        <dbReference type="SAM" id="MobiDB-lite"/>
    </source>
</evidence>
<keyword evidence="4" id="KW-1185">Reference proteome</keyword>
<feature type="transmembrane region" description="Helical" evidence="2">
    <location>
        <begin position="164"/>
        <end position="190"/>
    </location>
</feature>
<sequence length="232" mass="26640">MYKRCDGRILVTFVCASRGGRRAELRKELAFLKEELHRRMGARHTGHSWLSTHAKPVQRRTHAGGESCRKPKAGSRFARKRLRRDCDEEGEEEFGQESGEGEGALREVRLVGQSRRLLKVRVEARKWRALAGASEKDSDVPMALTAPRRRDRGRNTKRRGHDLSYIKSCIAFLIHYGQAFIIACSAFSYVPPLLTSWALNHNFSTLVPYMSYLKVSYLLKRRQVQGKAYTKF</sequence>
<keyword evidence="2" id="KW-0812">Transmembrane</keyword>
<organism evidence="3 4">
    <name type="scientific">Macrolepiota fuliginosa MF-IS2</name>
    <dbReference type="NCBI Taxonomy" id="1400762"/>
    <lineage>
        <taxon>Eukaryota</taxon>
        <taxon>Fungi</taxon>
        <taxon>Dikarya</taxon>
        <taxon>Basidiomycota</taxon>
        <taxon>Agaricomycotina</taxon>
        <taxon>Agaricomycetes</taxon>
        <taxon>Agaricomycetidae</taxon>
        <taxon>Agaricales</taxon>
        <taxon>Agaricineae</taxon>
        <taxon>Agaricaceae</taxon>
        <taxon>Macrolepiota</taxon>
    </lineage>
</organism>
<evidence type="ECO:0000313" key="3">
    <source>
        <dbReference type="EMBL" id="KAF9440754.1"/>
    </source>
</evidence>
<dbReference type="AlphaFoldDB" id="A0A9P6BWH6"/>